<dbReference type="InterPro" id="IPR002941">
    <property type="entry name" value="DNA_methylase_N4/N6"/>
</dbReference>
<accession>A0A3E0LX44</accession>
<dbReference type="InterPro" id="IPR001091">
    <property type="entry name" value="RM_Methyltransferase"/>
</dbReference>
<dbReference type="PROSITE" id="PS00092">
    <property type="entry name" value="N6_MTASE"/>
    <property type="match status" value="1"/>
</dbReference>
<dbReference type="GO" id="GO:0008170">
    <property type="term" value="F:N-methyltransferase activity"/>
    <property type="evidence" value="ECO:0007669"/>
    <property type="project" value="InterPro"/>
</dbReference>
<dbReference type="GO" id="GO:0004519">
    <property type="term" value="F:endonuclease activity"/>
    <property type="evidence" value="ECO:0007669"/>
    <property type="project" value="InterPro"/>
</dbReference>
<sequence length="546" mass="62339">MVNKLYYGDNLEVLRKYIKDESIDLCYIDPPFNSKRNYNQIYNNLGKEDQAQAQAFVDTWTWDNHANEALEEIQSNYQGKFTSQTIDLIDGLTKVLGKGSLLAYLVSMTLRIVEIHRVLKSTGSFYLHCDPTASHYLKIVLDTVFCSQGGDYIAEITWERTSAHSDSKTFANTTDVIFLYSKRILMFNQQFKPYSEEYLKKYYKHQDGKGRFLDRDLTAGGLSGGGYNYDWKGIKKLWRCPIETMQKYEEQNKLYYTRNGTPRLKQYLEEMPGVPLTNLWNDIPPINSQASERLGYPTQKPEALLERIIKASSNKGDVILDAYCGCGTTIAVAERLERNWIGIDITYQSISLMLKRLEDSFGKNVLDKIELNGIPKDLESAKALATKPDDRTRKEFEKWAVLTYSNNRAVINDKKGADKGIDAIAYFQGDKDNREKIIFQVKSGNVKSGDIRDLQGTMTLQGAALGIFITLKPPSKDMIQTAKSAGIYRSPYRSQSVDKIEIVTVQEILEQKKRLDVILTFEVLKAAEKQRETQGQQMSLDIPFPE</sequence>
<feature type="domain" description="NACHT-associated inactive Restriction Endonuclease 1 sensor" evidence="5">
    <location>
        <begin position="408"/>
        <end position="507"/>
    </location>
</feature>
<name>A0A3E0LX44_9CHRO</name>
<dbReference type="GO" id="GO:0032259">
    <property type="term" value="P:methylation"/>
    <property type="evidence" value="ECO:0007669"/>
    <property type="project" value="UniProtKB-KW"/>
</dbReference>
<keyword evidence="3 6" id="KW-0808">Transferase</keyword>
<comment type="caution">
    <text evidence="6">The sequence shown here is derived from an EMBL/GenBank/DDBJ whole genome shotgun (WGS) entry which is preliminary data.</text>
</comment>
<evidence type="ECO:0000256" key="2">
    <source>
        <dbReference type="ARBA" id="ARBA00022603"/>
    </source>
</evidence>
<dbReference type="InterPro" id="IPR011856">
    <property type="entry name" value="tRNA_endonuc-like_dom_sf"/>
</dbReference>
<dbReference type="PRINTS" id="PR00508">
    <property type="entry name" value="S21N4MTFRASE"/>
</dbReference>
<dbReference type="EMBL" id="QQWD01000011">
    <property type="protein sequence ID" value="REJ52101.1"/>
    <property type="molecule type" value="Genomic_DNA"/>
</dbReference>
<dbReference type="Gene3D" id="3.40.50.150">
    <property type="entry name" value="Vaccinia Virus protein VP39"/>
    <property type="match status" value="1"/>
</dbReference>
<dbReference type="InterPro" id="IPR029063">
    <property type="entry name" value="SAM-dependent_MTases_sf"/>
</dbReference>
<dbReference type="InterPro" id="IPR054557">
    <property type="entry name" value="NA-iREase1_dom"/>
</dbReference>
<feature type="domain" description="DNA methylase N-4/N-6" evidence="4">
    <location>
        <begin position="23"/>
        <end position="349"/>
    </location>
</feature>
<dbReference type="GO" id="GO:0003677">
    <property type="term" value="F:DNA binding"/>
    <property type="evidence" value="ECO:0007669"/>
    <property type="project" value="InterPro"/>
</dbReference>
<dbReference type="Pfam" id="PF01555">
    <property type="entry name" value="N6_N4_Mtase"/>
    <property type="match status" value="1"/>
</dbReference>
<organism evidence="6 7">
    <name type="scientific">Microcystis wesenbergii TW10</name>
    <dbReference type="NCBI Taxonomy" id="2060474"/>
    <lineage>
        <taxon>Bacteria</taxon>
        <taxon>Bacillati</taxon>
        <taxon>Cyanobacteriota</taxon>
        <taxon>Cyanophyceae</taxon>
        <taxon>Oscillatoriophycideae</taxon>
        <taxon>Chroococcales</taxon>
        <taxon>Microcystaceae</taxon>
        <taxon>Microcystis</taxon>
    </lineage>
</organism>
<evidence type="ECO:0000256" key="1">
    <source>
        <dbReference type="ARBA" id="ARBA00006594"/>
    </source>
</evidence>
<dbReference type="SUPFAM" id="SSF52980">
    <property type="entry name" value="Restriction endonuclease-like"/>
    <property type="match status" value="1"/>
</dbReference>
<dbReference type="InterPro" id="IPR011335">
    <property type="entry name" value="Restrct_endonuc-II-like"/>
</dbReference>
<reference evidence="6 7" key="1">
    <citation type="submission" date="2017-10" db="EMBL/GenBank/DDBJ databases">
        <title>A large-scale comparative metagenomic study reveals the eutrophication-driven functional interactions in six Microcystis-epibionts communities.</title>
        <authorList>
            <person name="Li Q."/>
            <person name="Lin F."/>
        </authorList>
    </citation>
    <scope>NUCLEOTIDE SEQUENCE [LARGE SCALE GENOMIC DNA]</scope>
    <source>
        <strain evidence="6">TW10</strain>
    </source>
</reference>
<evidence type="ECO:0000256" key="3">
    <source>
        <dbReference type="ARBA" id="ARBA00022679"/>
    </source>
</evidence>
<dbReference type="InterPro" id="IPR002052">
    <property type="entry name" value="DNA_methylase_N6_adenine_CS"/>
</dbReference>
<dbReference type="AlphaFoldDB" id="A0A3E0LX44"/>
<dbReference type="Gene3D" id="3.40.1350.10">
    <property type="match status" value="1"/>
</dbReference>
<dbReference type="GO" id="GO:0009307">
    <property type="term" value="P:DNA restriction-modification system"/>
    <property type="evidence" value="ECO:0007669"/>
    <property type="project" value="InterPro"/>
</dbReference>
<gene>
    <name evidence="6" type="ORF">DWQ51_11515</name>
</gene>
<protein>
    <submittedName>
        <fullName evidence="6">Site-specific DNA-methyltransferase</fullName>
    </submittedName>
</protein>
<dbReference type="SUPFAM" id="SSF53335">
    <property type="entry name" value="S-adenosyl-L-methionine-dependent methyltransferases"/>
    <property type="match status" value="1"/>
</dbReference>
<evidence type="ECO:0000313" key="7">
    <source>
        <dbReference type="Proteomes" id="UP000257002"/>
    </source>
</evidence>
<dbReference type="Proteomes" id="UP000257002">
    <property type="component" value="Unassembled WGS sequence"/>
</dbReference>
<proteinExistence type="inferred from homology"/>
<evidence type="ECO:0000313" key="6">
    <source>
        <dbReference type="EMBL" id="REJ52101.1"/>
    </source>
</evidence>
<keyword evidence="2 6" id="KW-0489">Methyltransferase</keyword>
<evidence type="ECO:0000259" key="5">
    <source>
        <dbReference type="Pfam" id="PF22722"/>
    </source>
</evidence>
<dbReference type="Pfam" id="PF22722">
    <property type="entry name" value="NA-iREase1"/>
    <property type="match status" value="1"/>
</dbReference>
<comment type="similarity">
    <text evidence="1">Belongs to the N(4)/N(6)-methyltransferase family.</text>
</comment>
<evidence type="ECO:0000259" key="4">
    <source>
        <dbReference type="Pfam" id="PF01555"/>
    </source>
</evidence>